<proteinExistence type="predicted"/>
<dbReference type="AlphaFoldDB" id="A0A9C7L8Y4"/>
<evidence type="ECO:0000313" key="2">
    <source>
        <dbReference type="Proteomes" id="UP000789845"/>
    </source>
</evidence>
<sequence length="66" mass="7406">MFVEKILSFLLIFCIFELLGLVFGLDMENSAISGQKTRSKVFFVDFTCGNETDMIETSNGEEIGND</sequence>
<gene>
    <name evidence="1" type="ORF">NEOCIP111885_00320</name>
</gene>
<organism evidence="1 2">
    <name type="scientific">Pseudoneobacillus rhizosphaerae</name>
    <dbReference type="NCBI Taxonomy" id="2880968"/>
    <lineage>
        <taxon>Bacteria</taxon>
        <taxon>Bacillati</taxon>
        <taxon>Bacillota</taxon>
        <taxon>Bacilli</taxon>
        <taxon>Bacillales</taxon>
        <taxon>Bacillaceae</taxon>
        <taxon>Pseudoneobacillus</taxon>
    </lineage>
</organism>
<accession>A0A9C7L8Y4</accession>
<evidence type="ECO:0000313" key="1">
    <source>
        <dbReference type="EMBL" id="CAG9606632.1"/>
    </source>
</evidence>
<dbReference type="EMBL" id="CAKJTG010000002">
    <property type="protein sequence ID" value="CAG9606632.1"/>
    <property type="molecule type" value="Genomic_DNA"/>
</dbReference>
<protein>
    <submittedName>
        <fullName evidence="1">Uncharacterized protein</fullName>
    </submittedName>
</protein>
<comment type="caution">
    <text evidence="1">The sequence shown here is derived from an EMBL/GenBank/DDBJ whole genome shotgun (WGS) entry which is preliminary data.</text>
</comment>
<reference evidence="1" key="1">
    <citation type="submission" date="2021-10" db="EMBL/GenBank/DDBJ databases">
        <authorList>
            <person name="Criscuolo A."/>
        </authorList>
    </citation>
    <scope>NUCLEOTIDE SEQUENCE</scope>
    <source>
        <strain evidence="1">CIP111885</strain>
    </source>
</reference>
<name>A0A9C7L8Y4_9BACI</name>
<dbReference type="Proteomes" id="UP000789845">
    <property type="component" value="Unassembled WGS sequence"/>
</dbReference>
<keyword evidence="2" id="KW-1185">Reference proteome</keyword>